<dbReference type="AlphaFoldDB" id="A0A517KWE8"/>
<name>A0A517KWE8_9PEZI</name>
<dbReference type="InterPro" id="IPR037238">
    <property type="entry name" value="YbiA-like_sf"/>
</dbReference>
<dbReference type="STRING" id="50376.A0A517KWE8"/>
<organism evidence="3 4">
    <name type="scientific">Venturia effusa</name>
    <dbReference type="NCBI Taxonomy" id="50376"/>
    <lineage>
        <taxon>Eukaryota</taxon>
        <taxon>Fungi</taxon>
        <taxon>Dikarya</taxon>
        <taxon>Ascomycota</taxon>
        <taxon>Pezizomycotina</taxon>
        <taxon>Dothideomycetes</taxon>
        <taxon>Pleosporomycetidae</taxon>
        <taxon>Venturiales</taxon>
        <taxon>Venturiaceae</taxon>
        <taxon>Venturia</taxon>
    </lineage>
</organism>
<dbReference type="OrthoDB" id="206452at2759"/>
<sequence>MKTILLKTGQKMICEAARRDLIWGIGMDGAAAIATWNVLGADAVESWGLNLLGKASVAVREKGGTGEMKMGEEKEELVEGEMEEGKGKSEREKRIRSLGKRLRDIEDLKERDRGERRYSRIRF</sequence>
<gene>
    <name evidence="3" type="ORF">FKW77_005573</name>
</gene>
<keyword evidence="4" id="KW-1185">Reference proteome</keyword>
<feature type="compositionally biased region" description="Acidic residues" evidence="1">
    <location>
        <begin position="73"/>
        <end position="82"/>
    </location>
</feature>
<dbReference type="EMBL" id="CP042185">
    <property type="protein sequence ID" value="QDS67704.1"/>
    <property type="molecule type" value="Genomic_DNA"/>
</dbReference>
<evidence type="ECO:0000313" key="4">
    <source>
        <dbReference type="Proteomes" id="UP000316270"/>
    </source>
</evidence>
<dbReference type="InterPro" id="IPR012816">
    <property type="entry name" value="NADAR"/>
</dbReference>
<dbReference type="Gene3D" id="1.10.357.40">
    <property type="entry name" value="YbiA-like"/>
    <property type="match status" value="1"/>
</dbReference>
<reference evidence="3 4" key="1">
    <citation type="submission" date="2019-07" db="EMBL/GenBank/DDBJ databases">
        <title>Finished genome of Venturia effusa.</title>
        <authorList>
            <person name="Young C.A."/>
            <person name="Cox M.P."/>
            <person name="Ganley A.R.D."/>
            <person name="David W.J."/>
        </authorList>
    </citation>
    <scope>NUCLEOTIDE SEQUENCE [LARGE SCALE GENOMIC DNA]</scope>
    <source>
        <strain evidence="4">albino</strain>
    </source>
</reference>
<dbReference type="Pfam" id="PF08719">
    <property type="entry name" value="NADAR"/>
    <property type="match status" value="1"/>
</dbReference>
<dbReference type="SUPFAM" id="SSF143990">
    <property type="entry name" value="YbiA-like"/>
    <property type="match status" value="1"/>
</dbReference>
<proteinExistence type="predicted"/>
<feature type="compositionally biased region" description="Basic and acidic residues" evidence="1">
    <location>
        <begin position="63"/>
        <end position="72"/>
    </location>
</feature>
<feature type="domain" description="NADAR" evidence="2">
    <location>
        <begin position="2"/>
        <end position="62"/>
    </location>
</feature>
<evidence type="ECO:0000259" key="2">
    <source>
        <dbReference type="Pfam" id="PF08719"/>
    </source>
</evidence>
<feature type="region of interest" description="Disordered" evidence="1">
    <location>
        <begin position="63"/>
        <end position="93"/>
    </location>
</feature>
<evidence type="ECO:0000256" key="1">
    <source>
        <dbReference type="SAM" id="MobiDB-lite"/>
    </source>
</evidence>
<evidence type="ECO:0000313" key="3">
    <source>
        <dbReference type="EMBL" id="QDS67704.1"/>
    </source>
</evidence>
<accession>A0A517KWE8</accession>
<protein>
    <recommendedName>
        <fullName evidence="2">NADAR domain-containing protein</fullName>
    </recommendedName>
</protein>
<feature type="compositionally biased region" description="Basic and acidic residues" evidence="1">
    <location>
        <begin position="83"/>
        <end position="93"/>
    </location>
</feature>
<dbReference type="Proteomes" id="UP000316270">
    <property type="component" value="Chromosome 1"/>
</dbReference>